<dbReference type="AlphaFoldDB" id="A0A1Q3APL1"/>
<organism evidence="1 2">
    <name type="scientific">Cephalotus follicularis</name>
    <name type="common">Albany pitcher plant</name>
    <dbReference type="NCBI Taxonomy" id="3775"/>
    <lineage>
        <taxon>Eukaryota</taxon>
        <taxon>Viridiplantae</taxon>
        <taxon>Streptophyta</taxon>
        <taxon>Embryophyta</taxon>
        <taxon>Tracheophyta</taxon>
        <taxon>Spermatophyta</taxon>
        <taxon>Magnoliopsida</taxon>
        <taxon>eudicotyledons</taxon>
        <taxon>Gunneridae</taxon>
        <taxon>Pentapetalae</taxon>
        <taxon>rosids</taxon>
        <taxon>fabids</taxon>
        <taxon>Oxalidales</taxon>
        <taxon>Cephalotaceae</taxon>
        <taxon>Cephalotus</taxon>
    </lineage>
</organism>
<dbReference type="Pfam" id="PF02620">
    <property type="entry name" value="YceD"/>
    <property type="match status" value="1"/>
</dbReference>
<dbReference type="PANTHER" id="PTHR34374:SF1">
    <property type="entry name" value="LARGE RIBOSOMAL RNA SUBUNIT ACCUMULATION PROTEIN YCED HOMOLOG 1, CHLOROPLASTIC"/>
    <property type="match status" value="1"/>
</dbReference>
<protein>
    <submittedName>
        <fullName evidence="1">DUF177 domain-containing protein</fullName>
    </submittedName>
</protein>
<reference evidence="2" key="1">
    <citation type="submission" date="2016-04" db="EMBL/GenBank/DDBJ databases">
        <title>Cephalotus genome sequencing.</title>
        <authorList>
            <person name="Fukushima K."/>
            <person name="Hasebe M."/>
            <person name="Fang X."/>
        </authorList>
    </citation>
    <scope>NUCLEOTIDE SEQUENCE [LARGE SCALE GENOMIC DNA]</scope>
    <source>
        <strain evidence="2">cv. St1</strain>
    </source>
</reference>
<dbReference type="InParanoid" id="A0A1Q3APL1"/>
<proteinExistence type="predicted"/>
<dbReference type="Proteomes" id="UP000187406">
    <property type="component" value="Unassembled WGS sequence"/>
</dbReference>
<accession>A0A1Q3APL1</accession>
<keyword evidence="2" id="KW-1185">Reference proteome</keyword>
<comment type="caution">
    <text evidence="1">The sequence shown here is derived from an EMBL/GenBank/DDBJ whole genome shotgun (WGS) entry which is preliminary data.</text>
</comment>
<sequence>MPLTLSLSSVASSSHIKLRTQRYASSNSSSSLMHCNFSWAAAVICNIHRLFKNKPHGGITKSTAISSLNPTNMSFSETNFDWEDEEDCEDYGSPWEGAVIYRRNPSISHVEYCTTLERLGLGRLSTETSKFRASIMGLRVTKSVKDYPLGTPVQISIDVTRKKQKLRLDGILKTVITLDCNRCGEPAAECIFSNFSLLLTEEPIQEPDIINMGVVYGENKLHSTGNSEEEEEDDEASIDMDNWLYFPCQAKEIDISKPMRDMVHLEITINAVCDPKCKGVCLGCAINLNTGNCSCSNEAVKEKGNGPLGNLREQMRPK</sequence>
<gene>
    <name evidence="1" type="ORF">CFOL_v3_01205</name>
</gene>
<evidence type="ECO:0000313" key="2">
    <source>
        <dbReference type="Proteomes" id="UP000187406"/>
    </source>
</evidence>
<dbReference type="FunCoup" id="A0A1Q3APL1">
    <property type="interactions" value="970"/>
</dbReference>
<dbReference type="PANTHER" id="PTHR34374">
    <property type="entry name" value="LARGE RIBOSOMAL RNA SUBUNIT ACCUMULATION PROTEIN YCED HOMOLOG 1, CHLOROPLASTIC"/>
    <property type="match status" value="1"/>
</dbReference>
<dbReference type="STRING" id="3775.A0A1Q3APL1"/>
<dbReference type="EMBL" id="BDDD01000038">
    <property type="protein sequence ID" value="GAV57668.1"/>
    <property type="molecule type" value="Genomic_DNA"/>
</dbReference>
<evidence type="ECO:0000313" key="1">
    <source>
        <dbReference type="EMBL" id="GAV57668.1"/>
    </source>
</evidence>
<dbReference type="OrthoDB" id="1931432at2759"/>
<dbReference type="InterPro" id="IPR003772">
    <property type="entry name" value="YceD"/>
</dbReference>
<name>A0A1Q3APL1_CEPFO</name>